<dbReference type="AlphaFoldDB" id="T0YL06"/>
<reference evidence="2" key="2">
    <citation type="journal article" date="2014" name="ISME J.">
        <title>Microbial stratification in low pH oxic and suboxic macroscopic growths along an acid mine drainage.</title>
        <authorList>
            <person name="Mendez-Garcia C."/>
            <person name="Mesa V."/>
            <person name="Sprenger R.R."/>
            <person name="Richter M."/>
            <person name="Diez M.S."/>
            <person name="Solano J."/>
            <person name="Bargiela R."/>
            <person name="Golyshina O.V."/>
            <person name="Manteca A."/>
            <person name="Ramos J.L."/>
            <person name="Gallego J.R."/>
            <person name="Llorente I."/>
            <person name="Martins Dos Santos V.A."/>
            <person name="Jensen O.N."/>
            <person name="Pelaez A.I."/>
            <person name="Sanchez J."/>
            <person name="Ferrer M."/>
        </authorList>
    </citation>
    <scope>NUCLEOTIDE SEQUENCE</scope>
</reference>
<feature type="domain" description="Cupin type-2" evidence="1">
    <location>
        <begin position="60"/>
        <end position="100"/>
    </location>
</feature>
<evidence type="ECO:0000259" key="1">
    <source>
        <dbReference type="Pfam" id="PF07883"/>
    </source>
</evidence>
<organism evidence="2">
    <name type="scientific">mine drainage metagenome</name>
    <dbReference type="NCBI Taxonomy" id="410659"/>
    <lineage>
        <taxon>unclassified sequences</taxon>
        <taxon>metagenomes</taxon>
        <taxon>ecological metagenomes</taxon>
    </lineage>
</organism>
<gene>
    <name evidence="2" type="ORF">B2A_12958</name>
</gene>
<feature type="non-terminal residue" evidence="2">
    <location>
        <position position="101"/>
    </location>
</feature>
<evidence type="ECO:0000313" key="2">
    <source>
        <dbReference type="EMBL" id="EQD33813.1"/>
    </source>
</evidence>
<reference evidence="2" key="1">
    <citation type="submission" date="2013-08" db="EMBL/GenBank/DDBJ databases">
        <authorList>
            <person name="Mendez C."/>
            <person name="Richter M."/>
            <person name="Ferrer M."/>
            <person name="Sanchez J."/>
        </authorList>
    </citation>
    <scope>NUCLEOTIDE SEQUENCE</scope>
</reference>
<dbReference type="InterPro" id="IPR011051">
    <property type="entry name" value="RmlC_Cupin_sf"/>
</dbReference>
<dbReference type="InterPro" id="IPR014710">
    <property type="entry name" value="RmlC-like_jellyroll"/>
</dbReference>
<sequence length="101" mass="10910">MVPESGEVSVNNRIAAVLATDVAPRTKPSHYPEPFASRMAGRIKRPLGDLFGLKSFGANLTRLEPGAVSALHHRHSRQDEFIYVVEGEPTLCTDAGETPLG</sequence>
<comment type="caution">
    <text evidence="2">The sequence shown here is derived from an EMBL/GenBank/DDBJ whole genome shotgun (WGS) entry which is preliminary data.</text>
</comment>
<name>T0YL06_9ZZZZ</name>
<dbReference type="EMBL" id="AUZZ01009359">
    <property type="protein sequence ID" value="EQD33813.1"/>
    <property type="molecule type" value="Genomic_DNA"/>
</dbReference>
<dbReference type="SUPFAM" id="SSF51182">
    <property type="entry name" value="RmlC-like cupins"/>
    <property type="match status" value="1"/>
</dbReference>
<dbReference type="InterPro" id="IPR013096">
    <property type="entry name" value="Cupin_2"/>
</dbReference>
<dbReference type="Gene3D" id="2.60.120.10">
    <property type="entry name" value="Jelly Rolls"/>
    <property type="match status" value="1"/>
</dbReference>
<dbReference type="Pfam" id="PF07883">
    <property type="entry name" value="Cupin_2"/>
    <property type="match status" value="1"/>
</dbReference>
<protein>
    <submittedName>
        <fullName evidence="2">Cupin 2 conserved barrel domain protein</fullName>
    </submittedName>
</protein>
<proteinExistence type="predicted"/>
<accession>T0YL06</accession>